<dbReference type="SUPFAM" id="SSF100966">
    <property type="entry name" value="Translation initiation factor 2 beta, aIF2beta, N-terminal domain"/>
    <property type="match status" value="1"/>
</dbReference>
<dbReference type="SMART" id="SM00653">
    <property type="entry name" value="eIF2B_5"/>
    <property type="match status" value="1"/>
</dbReference>
<dbReference type="Proteomes" id="UP001165063">
    <property type="component" value="Unassembled WGS sequence"/>
</dbReference>
<evidence type="ECO:0000256" key="5">
    <source>
        <dbReference type="ARBA" id="ARBA00023134"/>
    </source>
</evidence>
<dbReference type="InterPro" id="IPR002735">
    <property type="entry name" value="Transl_init_fac_IF2/IF5_dom"/>
</dbReference>
<keyword evidence="3" id="KW-0547">Nucleotide-binding</keyword>
<comment type="similarity">
    <text evidence="1">Belongs to the eIF-2-beta/eIF-5 family.</text>
</comment>
<dbReference type="SUPFAM" id="SSF48371">
    <property type="entry name" value="ARM repeat"/>
    <property type="match status" value="1"/>
</dbReference>
<keyword evidence="5" id="KW-0342">GTP-binding</keyword>
<feature type="region of interest" description="Disordered" evidence="6">
    <location>
        <begin position="177"/>
        <end position="198"/>
    </location>
</feature>
<keyword evidence="9" id="KW-1185">Reference proteome</keyword>
<dbReference type="GO" id="GO:0005092">
    <property type="term" value="F:GDP-dissociation inhibitor activity"/>
    <property type="evidence" value="ECO:0007669"/>
    <property type="project" value="TreeGrafter"/>
</dbReference>
<name>A0A9W7DE74_AMBMO</name>
<evidence type="ECO:0000256" key="2">
    <source>
        <dbReference type="ARBA" id="ARBA00022540"/>
    </source>
</evidence>
<dbReference type="FunFam" id="2.20.25.350:FF:000001">
    <property type="entry name" value="Eukaryotic translation initiation factor 5"/>
    <property type="match status" value="1"/>
</dbReference>
<gene>
    <name evidence="8" type="ORF">Amon01_000108800</name>
</gene>
<evidence type="ECO:0000256" key="3">
    <source>
        <dbReference type="ARBA" id="ARBA00022741"/>
    </source>
</evidence>
<feature type="compositionally biased region" description="Basic and acidic residues" evidence="6">
    <location>
        <begin position="177"/>
        <end position="189"/>
    </location>
</feature>
<dbReference type="GO" id="GO:0005525">
    <property type="term" value="F:GTP binding"/>
    <property type="evidence" value="ECO:0007669"/>
    <property type="project" value="UniProtKB-KW"/>
</dbReference>
<dbReference type="InterPro" id="IPR016189">
    <property type="entry name" value="Transl_init_fac_IF2/IF5_N"/>
</dbReference>
<dbReference type="Gene3D" id="2.20.25.350">
    <property type="match status" value="1"/>
</dbReference>
<dbReference type="GO" id="GO:0003743">
    <property type="term" value="F:translation initiation factor activity"/>
    <property type="evidence" value="ECO:0007669"/>
    <property type="project" value="UniProtKB-KW"/>
</dbReference>
<dbReference type="Pfam" id="PF02020">
    <property type="entry name" value="W2"/>
    <property type="match status" value="1"/>
</dbReference>
<dbReference type="InterPro" id="IPR003307">
    <property type="entry name" value="W2_domain"/>
</dbReference>
<comment type="caution">
    <text evidence="8">The sequence shown here is derived from an EMBL/GenBank/DDBJ whole genome shotgun (WGS) entry which is preliminary data.</text>
</comment>
<evidence type="ECO:0000313" key="9">
    <source>
        <dbReference type="Proteomes" id="UP001165063"/>
    </source>
</evidence>
<keyword evidence="2" id="KW-0396">Initiation factor</keyword>
<evidence type="ECO:0000259" key="7">
    <source>
        <dbReference type="PROSITE" id="PS51363"/>
    </source>
</evidence>
<reference evidence="8" key="1">
    <citation type="submission" date="2023-04" db="EMBL/GenBank/DDBJ databases">
        <title>Ambrosiozyma monospora NBRC 1965.</title>
        <authorList>
            <person name="Ichikawa N."/>
            <person name="Sato H."/>
            <person name="Tonouchi N."/>
        </authorList>
    </citation>
    <scope>NUCLEOTIDE SEQUENCE</scope>
    <source>
        <strain evidence="8">NBRC 1965</strain>
    </source>
</reference>
<evidence type="ECO:0000256" key="6">
    <source>
        <dbReference type="SAM" id="MobiDB-lite"/>
    </source>
</evidence>
<proteinExistence type="inferred from homology"/>
<feature type="domain" description="W2" evidence="7">
    <location>
        <begin position="227"/>
        <end position="384"/>
    </location>
</feature>
<protein>
    <submittedName>
        <fullName evidence="8">Unnamed protein product</fullName>
    </submittedName>
</protein>
<evidence type="ECO:0000256" key="4">
    <source>
        <dbReference type="ARBA" id="ARBA00022917"/>
    </source>
</evidence>
<dbReference type="CDD" id="cd11561">
    <property type="entry name" value="W2_eIF5"/>
    <property type="match status" value="1"/>
</dbReference>
<dbReference type="EMBL" id="BSXU01000321">
    <property type="protein sequence ID" value="GMG20249.1"/>
    <property type="molecule type" value="Genomic_DNA"/>
</dbReference>
<dbReference type="GO" id="GO:0001732">
    <property type="term" value="P:formation of cytoplasmic translation initiation complex"/>
    <property type="evidence" value="ECO:0007669"/>
    <property type="project" value="TreeGrafter"/>
</dbReference>
<dbReference type="InterPro" id="IPR016190">
    <property type="entry name" value="Transl_init_fac_IF2/IF5_Zn-bd"/>
</dbReference>
<dbReference type="SUPFAM" id="SSF75689">
    <property type="entry name" value="Zinc-binding domain of translation initiation factor 2 beta"/>
    <property type="match status" value="1"/>
</dbReference>
<dbReference type="OrthoDB" id="10250831at2759"/>
<dbReference type="FunFam" id="1.25.40.180:FF:000031">
    <property type="entry name" value="Eukaryotic translation initiation factor 5"/>
    <property type="match status" value="1"/>
</dbReference>
<dbReference type="InterPro" id="IPR045196">
    <property type="entry name" value="IF2/IF5"/>
</dbReference>
<dbReference type="Gene3D" id="3.30.30.170">
    <property type="match status" value="1"/>
</dbReference>
<evidence type="ECO:0000313" key="8">
    <source>
        <dbReference type="EMBL" id="GMG20249.1"/>
    </source>
</evidence>
<evidence type="ECO:0000256" key="1">
    <source>
        <dbReference type="ARBA" id="ARBA00010397"/>
    </source>
</evidence>
<dbReference type="InterPro" id="IPR016024">
    <property type="entry name" value="ARM-type_fold"/>
</dbReference>
<keyword evidence="4" id="KW-0648">Protein biosynthesis</keyword>
<organism evidence="8 9">
    <name type="scientific">Ambrosiozyma monospora</name>
    <name type="common">Yeast</name>
    <name type="synonym">Endomycopsis monosporus</name>
    <dbReference type="NCBI Taxonomy" id="43982"/>
    <lineage>
        <taxon>Eukaryota</taxon>
        <taxon>Fungi</taxon>
        <taxon>Dikarya</taxon>
        <taxon>Ascomycota</taxon>
        <taxon>Saccharomycotina</taxon>
        <taxon>Pichiomycetes</taxon>
        <taxon>Pichiales</taxon>
        <taxon>Pichiaceae</taxon>
        <taxon>Ambrosiozyma</taxon>
    </lineage>
</organism>
<dbReference type="SMART" id="SM00515">
    <property type="entry name" value="eIF5C"/>
    <property type="match status" value="1"/>
</dbReference>
<accession>A0A9W7DE74</accession>
<dbReference type="Pfam" id="PF01873">
    <property type="entry name" value="eIF-5_eIF-2B"/>
    <property type="match status" value="1"/>
</dbReference>
<dbReference type="PANTHER" id="PTHR23001:SF7">
    <property type="entry name" value="EUKARYOTIC TRANSLATION INITIATION FACTOR 5"/>
    <property type="match status" value="1"/>
</dbReference>
<feature type="region of interest" description="Disordered" evidence="6">
    <location>
        <begin position="138"/>
        <end position="162"/>
    </location>
</feature>
<dbReference type="GO" id="GO:0005829">
    <property type="term" value="C:cytosol"/>
    <property type="evidence" value="ECO:0007669"/>
    <property type="project" value="TreeGrafter"/>
</dbReference>
<sequence length="384" mass="42921">MSLANINICRDNDDPFYRYKMPPIQAKIEGKGNGIKTRVLNATDVARALARPVPYVIKYFGFELGAQTAIDEDKEKFLINGVHENSKLQDVLDGFISKFVLCQSCKNPETVLKVEKNGRISKDCKACGKVSYVPPGSRLNTYIEKNPPKKEKKSSKSATASANVVGGGATISDIAEKHKSAQDDAKTEATDDLPPSKKVVVNDDDWAVDVSEDAVRKRAQEMEALNINSEVAKYDEFGTWFLEQTELPEDVDIYKKASELGIVSDRKTMEVLAQVLFDEDIVEEIEEHKGLLRKMINDSPKNEKSLLGGIERLIGTQNPELVSQVPKILMALYDHEVVGEDVIKDWGTHVSKKYVPKETSKKIRKAAKPFLKWLSEAEEESDEE</sequence>
<dbReference type="AlphaFoldDB" id="A0A9W7DE74"/>
<dbReference type="FunFam" id="3.30.30.170:FF:000002">
    <property type="entry name" value="Eukaryotic translation initiation factor 5"/>
    <property type="match status" value="1"/>
</dbReference>
<dbReference type="PANTHER" id="PTHR23001">
    <property type="entry name" value="EUKARYOTIC TRANSLATION INITIATION FACTOR"/>
    <property type="match status" value="1"/>
</dbReference>
<dbReference type="Gene3D" id="1.25.40.180">
    <property type="match status" value="1"/>
</dbReference>
<dbReference type="PROSITE" id="PS51363">
    <property type="entry name" value="W2"/>
    <property type="match status" value="1"/>
</dbReference>
<dbReference type="GO" id="GO:0071074">
    <property type="term" value="F:eukaryotic initiation factor eIF2 binding"/>
    <property type="evidence" value="ECO:0007669"/>
    <property type="project" value="TreeGrafter"/>
</dbReference>